<gene>
    <name evidence="2" type="ORF">SAMN05421680_10461</name>
    <name evidence="1" type="ORF">Xmau_00944</name>
</gene>
<evidence type="ECO:0000313" key="1">
    <source>
        <dbReference type="EMBL" id="PHM45294.1"/>
    </source>
</evidence>
<proteinExistence type="predicted"/>
<evidence type="ECO:0000313" key="2">
    <source>
        <dbReference type="EMBL" id="SFI87957.1"/>
    </source>
</evidence>
<protein>
    <submittedName>
        <fullName evidence="2">Insecticidal toxin complex protein TccC</fullName>
    </submittedName>
    <submittedName>
        <fullName evidence="1">Type III secretion system effector EspK</fullName>
    </submittedName>
</protein>
<reference evidence="2" key="2">
    <citation type="submission" date="2016-10" db="EMBL/GenBank/DDBJ databases">
        <authorList>
            <person name="de Groot N.N."/>
        </authorList>
    </citation>
    <scope>NUCLEOTIDE SEQUENCE [LARGE SCALE GENOMIC DNA]</scope>
    <source>
        <strain evidence="2">DSM 17908</strain>
    </source>
</reference>
<dbReference type="STRING" id="351675.SAMN05421680_10461"/>
<dbReference type="Proteomes" id="UP000224607">
    <property type="component" value="Unassembled WGS sequence"/>
</dbReference>
<name>A0A1I3LTC7_9GAMM</name>
<sequence>MNIYKVKEKEKVKKLITEFKPGDILYGLDSPRDTALSSLKFRRKSRIPGASKALFSSLKERLNRKKLEKTNILTQNDITNAVWNPANPEEYSDDESIKRDLHDGNRAIGFKEFLSNHPKYDVKNDKLIKKIKENPMGNTGQQMWKKTSKAGLEYQLMHRKLPVHFLTDTIGKDIGTVVSKEGYGQSITSSELRWLYRHKDTDEVKQNLKFWENGEFVPHSNIFDKQEWKNYNPKNRYPKTSKQ</sequence>
<organism evidence="2 3">
    <name type="scientific">Xenorhabdus mauleonii</name>
    <dbReference type="NCBI Taxonomy" id="351675"/>
    <lineage>
        <taxon>Bacteria</taxon>
        <taxon>Pseudomonadati</taxon>
        <taxon>Pseudomonadota</taxon>
        <taxon>Gammaproteobacteria</taxon>
        <taxon>Enterobacterales</taxon>
        <taxon>Morganellaceae</taxon>
        <taxon>Xenorhabdus</taxon>
    </lineage>
</organism>
<dbReference type="OrthoDB" id="8451383at2"/>
<dbReference type="EMBL" id="FORG01000004">
    <property type="protein sequence ID" value="SFI87957.1"/>
    <property type="molecule type" value="Genomic_DNA"/>
</dbReference>
<dbReference type="RefSeq" id="WP_092508617.1">
    <property type="nucleotide sequence ID" value="NZ_CAWNQB010000012.1"/>
</dbReference>
<dbReference type="Proteomes" id="UP000198919">
    <property type="component" value="Unassembled WGS sequence"/>
</dbReference>
<reference evidence="3" key="1">
    <citation type="submission" date="2016-10" db="EMBL/GenBank/DDBJ databases">
        <authorList>
            <person name="Varghese N."/>
            <person name="Submissions S."/>
        </authorList>
    </citation>
    <scope>NUCLEOTIDE SEQUENCE [LARGE SCALE GENOMIC DNA]</scope>
    <source>
        <strain evidence="3">DSM 17908</strain>
    </source>
</reference>
<dbReference type="EMBL" id="NITY01000002">
    <property type="protein sequence ID" value="PHM45294.1"/>
    <property type="molecule type" value="Genomic_DNA"/>
</dbReference>
<accession>A0A1I3LTC7</accession>
<keyword evidence="4" id="KW-1185">Reference proteome</keyword>
<evidence type="ECO:0000313" key="3">
    <source>
        <dbReference type="Proteomes" id="UP000198919"/>
    </source>
</evidence>
<evidence type="ECO:0000313" key="4">
    <source>
        <dbReference type="Proteomes" id="UP000224607"/>
    </source>
</evidence>
<dbReference type="AlphaFoldDB" id="A0A1I3LTC7"/>
<reference evidence="1 4" key="3">
    <citation type="journal article" date="2017" name="Nat. Microbiol.">
        <title>Natural product diversity associated with the nematode symbionts Photorhabdus and Xenorhabdus.</title>
        <authorList>
            <person name="Tobias N.J."/>
            <person name="Wolff H."/>
            <person name="Djahanschiri B."/>
            <person name="Grundmann F."/>
            <person name="Kronenwerth M."/>
            <person name="Shi Y.M."/>
            <person name="Simonyi S."/>
            <person name="Grun P."/>
            <person name="Shapiro-Ilan D."/>
            <person name="Pidot S.J."/>
            <person name="Stinear T.P."/>
            <person name="Ebersberger I."/>
            <person name="Bode H.B."/>
        </authorList>
    </citation>
    <scope>NUCLEOTIDE SEQUENCE [LARGE SCALE GENOMIC DNA]</scope>
    <source>
        <strain evidence="1 4">DSM 17908</strain>
    </source>
</reference>